<accession>A0A396RNN0</accession>
<evidence type="ECO:0000313" key="2">
    <source>
        <dbReference type="EMBL" id="RHW17376.1"/>
    </source>
</evidence>
<dbReference type="Proteomes" id="UP000266693">
    <property type="component" value="Unassembled WGS sequence"/>
</dbReference>
<sequence>MPKPPTYTQTLENRAFLKTLTRTGNIREAARAIGRSHVTMLGRRKAHPAFAQDWDAAIAVAQGRLHERGGPSGPHGRAAPAESPAGAHRTLGGEPVTVRRRDGKLQLRRAQPGKLTKQCEQAFLAALSATANVRLSAAAAGASPRAFYRRRHTNPAFAREMRLALETGYERLEMALLESAAPAAHADDAWRNNDPPPIPRMSVNQALQLLYLHQKEAQLEAEPAHIKRRRGESQGARSIRLSAMYEARMERDREAFRVAEAARRAAGRPSPFGPPPPQLPALDQVQGWSRADPTRTPHDETRALFGGWRIEDMKRRGKS</sequence>
<reference evidence="2 3" key="1">
    <citation type="submission" date="2018-08" db="EMBL/GenBank/DDBJ databases">
        <title>The multiple taxonomic identification of Sphingomonas gilva.</title>
        <authorList>
            <person name="Zhu D."/>
            <person name="Zheng S."/>
        </authorList>
    </citation>
    <scope>NUCLEOTIDE SEQUENCE [LARGE SCALE GENOMIC DNA]</scope>
    <source>
        <strain evidence="2 3">ZDH117</strain>
    </source>
</reference>
<name>A0A396RNN0_9SPHN</name>
<evidence type="ECO:0000313" key="3">
    <source>
        <dbReference type="Proteomes" id="UP000266693"/>
    </source>
</evidence>
<dbReference type="OrthoDB" id="7556901at2"/>
<dbReference type="EMBL" id="QWLV01000004">
    <property type="protein sequence ID" value="RHW17376.1"/>
    <property type="molecule type" value="Genomic_DNA"/>
</dbReference>
<evidence type="ECO:0000256" key="1">
    <source>
        <dbReference type="SAM" id="MobiDB-lite"/>
    </source>
</evidence>
<proteinExistence type="predicted"/>
<dbReference type="AlphaFoldDB" id="A0A396RNN0"/>
<gene>
    <name evidence="2" type="ORF">D1610_10400</name>
</gene>
<dbReference type="RefSeq" id="WP_118864124.1">
    <property type="nucleotide sequence ID" value="NZ_QWLV01000004.1"/>
</dbReference>
<feature type="region of interest" description="Disordered" evidence="1">
    <location>
        <begin position="66"/>
        <end position="94"/>
    </location>
</feature>
<protein>
    <submittedName>
        <fullName evidence="2">Uncharacterized protein</fullName>
    </submittedName>
</protein>
<keyword evidence="3" id="KW-1185">Reference proteome</keyword>
<organism evidence="2 3">
    <name type="scientific">Sphingomonas gilva</name>
    <dbReference type="NCBI Taxonomy" id="2305907"/>
    <lineage>
        <taxon>Bacteria</taxon>
        <taxon>Pseudomonadati</taxon>
        <taxon>Pseudomonadota</taxon>
        <taxon>Alphaproteobacteria</taxon>
        <taxon>Sphingomonadales</taxon>
        <taxon>Sphingomonadaceae</taxon>
        <taxon>Sphingomonas</taxon>
    </lineage>
</organism>
<comment type="caution">
    <text evidence="2">The sequence shown here is derived from an EMBL/GenBank/DDBJ whole genome shotgun (WGS) entry which is preliminary data.</text>
</comment>